<accession>A0A1Y1VPL4</accession>
<name>A0A1Y1VPL4_9FUNG</name>
<sequence length="108" mass="12303">MTDVRSKNPFDLLGEEEEATQTTTKPHQKRKEKVVEVEQENNANGEEEVKETKPEEKLMTLNDYLASQAKKAIVNENTIRTANEGVDESKWGETVELSKDEEAYFVGK</sequence>
<reference evidence="2 3" key="2">
    <citation type="submission" date="2016-08" db="EMBL/GenBank/DDBJ databases">
        <title>Pervasive Adenine N6-methylation of Active Genes in Fungi.</title>
        <authorList>
            <consortium name="DOE Joint Genome Institute"/>
            <person name="Mondo S.J."/>
            <person name="Dannebaum R.O."/>
            <person name="Kuo R.C."/>
            <person name="Labutti K."/>
            <person name="Haridas S."/>
            <person name="Kuo A."/>
            <person name="Salamov A."/>
            <person name="Ahrendt S.R."/>
            <person name="Lipzen A."/>
            <person name="Sullivan W."/>
            <person name="Andreopoulos W.B."/>
            <person name="Clum A."/>
            <person name="Lindquist E."/>
            <person name="Daum C."/>
            <person name="Ramamoorthy G.K."/>
            <person name="Gryganskyi A."/>
            <person name="Culley D."/>
            <person name="Magnuson J.K."/>
            <person name="James T.Y."/>
            <person name="O'Malley M.A."/>
            <person name="Stajich J.E."/>
            <person name="Spatafora J.W."/>
            <person name="Visel A."/>
            <person name="Grigoriev I.V."/>
        </authorList>
    </citation>
    <scope>NUCLEOTIDE SEQUENCE [LARGE SCALE GENOMIC DNA]</scope>
    <source>
        <strain evidence="2 3">S4</strain>
    </source>
</reference>
<comment type="caution">
    <text evidence="2">The sequence shown here is derived from an EMBL/GenBank/DDBJ whole genome shotgun (WGS) entry which is preliminary data.</text>
</comment>
<protein>
    <submittedName>
        <fullName evidence="2">Uncharacterized protein</fullName>
    </submittedName>
</protein>
<dbReference type="EMBL" id="MCFG01000672">
    <property type="protein sequence ID" value="ORX63227.1"/>
    <property type="molecule type" value="Genomic_DNA"/>
</dbReference>
<reference evidence="2 3" key="1">
    <citation type="submission" date="2016-08" db="EMBL/GenBank/DDBJ databases">
        <title>A Parts List for Fungal Cellulosomes Revealed by Comparative Genomics.</title>
        <authorList>
            <consortium name="DOE Joint Genome Institute"/>
            <person name="Haitjema C.H."/>
            <person name="Gilmore S.P."/>
            <person name="Henske J.K."/>
            <person name="Solomon K.V."/>
            <person name="De Groot R."/>
            <person name="Kuo A."/>
            <person name="Mondo S.J."/>
            <person name="Salamov A.A."/>
            <person name="Labutti K."/>
            <person name="Zhao Z."/>
            <person name="Chiniquy J."/>
            <person name="Barry K."/>
            <person name="Brewer H.M."/>
            <person name="Purvine S.O."/>
            <person name="Wright A.T."/>
            <person name="Boxma B."/>
            <person name="Van Alen T."/>
            <person name="Hackstein J.H."/>
            <person name="Baker S.E."/>
            <person name="Grigoriev I.V."/>
            <person name="O'Malley M.A."/>
        </authorList>
    </citation>
    <scope>NUCLEOTIDE SEQUENCE [LARGE SCALE GENOMIC DNA]</scope>
    <source>
        <strain evidence="2 3">S4</strain>
    </source>
</reference>
<dbReference type="STRING" id="1754192.A0A1Y1VPL4"/>
<organism evidence="2 3">
    <name type="scientific">Anaeromyces robustus</name>
    <dbReference type="NCBI Taxonomy" id="1754192"/>
    <lineage>
        <taxon>Eukaryota</taxon>
        <taxon>Fungi</taxon>
        <taxon>Fungi incertae sedis</taxon>
        <taxon>Chytridiomycota</taxon>
        <taxon>Chytridiomycota incertae sedis</taxon>
        <taxon>Neocallimastigomycetes</taxon>
        <taxon>Neocallimastigales</taxon>
        <taxon>Neocallimastigaceae</taxon>
        <taxon>Anaeromyces</taxon>
    </lineage>
</organism>
<dbReference type="OrthoDB" id="5390558at2759"/>
<evidence type="ECO:0000256" key="1">
    <source>
        <dbReference type="SAM" id="MobiDB-lite"/>
    </source>
</evidence>
<feature type="non-terminal residue" evidence="2">
    <location>
        <position position="108"/>
    </location>
</feature>
<keyword evidence="3" id="KW-1185">Reference proteome</keyword>
<dbReference type="AlphaFoldDB" id="A0A1Y1VPL4"/>
<dbReference type="Proteomes" id="UP000193944">
    <property type="component" value="Unassembled WGS sequence"/>
</dbReference>
<evidence type="ECO:0000313" key="3">
    <source>
        <dbReference type="Proteomes" id="UP000193944"/>
    </source>
</evidence>
<evidence type="ECO:0000313" key="2">
    <source>
        <dbReference type="EMBL" id="ORX63227.1"/>
    </source>
</evidence>
<feature type="region of interest" description="Disordered" evidence="1">
    <location>
        <begin position="1"/>
        <end position="55"/>
    </location>
</feature>
<gene>
    <name evidence="2" type="ORF">BCR32DRAFT_330916</name>
</gene>
<proteinExistence type="predicted"/>